<protein>
    <submittedName>
        <fullName evidence="2">Uncharacterized protein</fullName>
    </submittedName>
</protein>
<reference evidence="2 3" key="1">
    <citation type="journal article" date="2019" name="Int. J. Syst. Evol. Microbiol.">
        <title>The Global Catalogue of Microorganisms (GCM) 10K type strain sequencing project: providing services to taxonomists for standard genome sequencing and annotation.</title>
        <authorList>
            <consortium name="The Broad Institute Genomics Platform"/>
            <consortium name="The Broad Institute Genome Sequencing Center for Infectious Disease"/>
            <person name="Wu L."/>
            <person name="Ma J."/>
        </authorList>
    </citation>
    <scope>NUCLEOTIDE SEQUENCE [LARGE SCALE GENOMIC DNA]</scope>
    <source>
        <strain evidence="2 3">JCM 4788</strain>
    </source>
</reference>
<evidence type="ECO:0000256" key="1">
    <source>
        <dbReference type="SAM" id="MobiDB-lite"/>
    </source>
</evidence>
<keyword evidence="3" id="KW-1185">Reference proteome</keyword>
<proteinExistence type="predicted"/>
<feature type="region of interest" description="Disordered" evidence="1">
    <location>
        <begin position="27"/>
        <end position="109"/>
    </location>
</feature>
<evidence type="ECO:0000313" key="2">
    <source>
        <dbReference type="EMBL" id="GAA0417425.1"/>
    </source>
</evidence>
<sequence length="109" mass="10841">MGDLEGDGDAAAREAEHDRVCAAQVLQPRGQAPAGIHSVVESHDPPPAPGPGPEDGKVPVFHYAEPGRRAPAGAVLGPVRPQPGPSSARPSSSAARIRAAASAAASSEG</sequence>
<name>A0ABN0YXJ3_9ACTN</name>
<organism evidence="2 3">
    <name type="scientific">Streptomyces luteireticuli</name>
    <dbReference type="NCBI Taxonomy" id="173858"/>
    <lineage>
        <taxon>Bacteria</taxon>
        <taxon>Bacillati</taxon>
        <taxon>Actinomycetota</taxon>
        <taxon>Actinomycetes</taxon>
        <taxon>Kitasatosporales</taxon>
        <taxon>Streptomycetaceae</taxon>
        <taxon>Streptomyces</taxon>
    </lineage>
</organism>
<accession>A0ABN0YXJ3</accession>
<comment type="caution">
    <text evidence="2">The sequence shown here is derived from an EMBL/GenBank/DDBJ whole genome shotgun (WGS) entry which is preliminary data.</text>
</comment>
<dbReference type="EMBL" id="BAAABX010000048">
    <property type="protein sequence ID" value="GAA0417425.1"/>
    <property type="molecule type" value="Genomic_DNA"/>
</dbReference>
<dbReference type="Proteomes" id="UP001500879">
    <property type="component" value="Unassembled WGS sequence"/>
</dbReference>
<gene>
    <name evidence="2" type="ORF">GCM10010357_43480</name>
</gene>
<feature type="compositionally biased region" description="Low complexity" evidence="1">
    <location>
        <begin position="86"/>
        <end position="109"/>
    </location>
</feature>
<evidence type="ECO:0000313" key="3">
    <source>
        <dbReference type="Proteomes" id="UP001500879"/>
    </source>
</evidence>